<dbReference type="PANTHER" id="PTHR33191">
    <property type="entry name" value="RIPENING-RELATED PROTEIN 2-RELATED"/>
    <property type="match status" value="1"/>
</dbReference>
<dbReference type="SUPFAM" id="SSF50685">
    <property type="entry name" value="Barwin-like endoglucanases"/>
    <property type="match status" value="1"/>
</dbReference>
<evidence type="ECO:0000256" key="5">
    <source>
        <dbReference type="SAM" id="SignalP"/>
    </source>
</evidence>
<keyword evidence="4 5" id="KW-0732">Signal</keyword>
<dbReference type="RefSeq" id="XP_038974361.1">
    <property type="nucleotide sequence ID" value="XM_039118433.1"/>
</dbReference>
<dbReference type="Pfam" id="PF24300">
    <property type="entry name" value="KWL1"/>
    <property type="match status" value="1"/>
</dbReference>
<dbReference type="Proteomes" id="UP000228380">
    <property type="component" value="Unplaced"/>
</dbReference>
<dbReference type="KEGG" id="pda:120105715"/>
<evidence type="ECO:0000256" key="4">
    <source>
        <dbReference type="ARBA" id="ARBA00022729"/>
    </source>
</evidence>
<evidence type="ECO:0000313" key="6">
    <source>
        <dbReference type="Proteomes" id="UP000228380"/>
    </source>
</evidence>
<comment type="similarity">
    <text evidence="2">Belongs to the kiwellin family.</text>
</comment>
<dbReference type="GeneID" id="120105715"/>
<dbReference type="Gene3D" id="2.40.40.10">
    <property type="entry name" value="RlpA-like domain"/>
    <property type="match status" value="1"/>
</dbReference>
<feature type="signal peptide" evidence="5">
    <location>
        <begin position="1"/>
        <end position="23"/>
    </location>
</feature>
<dbReference type="CDD" id="cd22270">
    <property type="entry name" value="DPBB_kiwellin-like"/>
    <property type="match status" value="1"/>
</dbReference>
<accession>A0A8B8ZJK5</accession>
<dbReference type="GO" id="GO:0005576">
    <property type="term" value="C:extracellular region"/>
    <property type="evidence" value="ECO:0007669"/>
    <property type="project" value="UniProtKB-SubCell"/>
</dbReference>
<keyword evidence="6" id="KW-1185">Reference proteome</keyword>
<sequence>MVMSYIPSFLLALLLASSGLGSCFPFTSLAEACSPSGQLVGKAGHCNTENDSECCKAGQKYDQYLCSPPVTGATSARMTINSFKKGGDGGGPSECDGHFHSDNERVVALSTGWYNQGSRCGKNIRINANGNSVLAKVVDECDSVKGCDAQHDFQPPCPNNIVDASRAVWKALGIPDSKIGDSQITWSDA</sequence>
<evidence type="ECO:0000256" key="3">
    <source>
        <dbReference type="ARBA" id="ARBA00022525"/>
    </source>
</evidence>
<keyword evidence="3" id="KW-0964">Secreted</keyword>
<evidence type="ECO:0000313" key="7">
    <source>
        <dbReference type="RefSeq" id="XP_038974361.1"/>
    </source>
</evidence>
<comment type="subcellular location">
    <subcellularLocation>
        <location evidence="1">Secreted</location>
    </subcellularLocation>
</comment>
<gene>
    <name evidence="7" type="primary">LOC120105715</name>
</gene>
<dbReference type="InterPro" id="IPR039271">
    <property type="entry name" value="Kiwellin-like"/>
</dbReference>
<proteinExistence type="inferred from homology"/>
<name>A0A8B8ZJK5_PHODC</name>
<evidence type="ECO:0000256" key="2">
    <source>
        <dbReference type="ARBA" id="ARBA00005592"/>
    </source>
</evidence>
<feature type="chain" id="PRO_5034732795" evidence="5">
    <location>
        <begin position="24"/>
        <end position="189"/>
    </location>
</feature>
<dbReference type="AlphaFoldDB" id="A0A8B8ZJK5"/>
<dbReference type="PANTHER" id="PTHR33191:SF58">
    <property type="entry name" value="RIPENING-RELATED PROTEIN 1"/>
    <property type="match status" value="1"/>
</dbReference>
<protein>
    <submittedName>
        <fullName evidence="7">Kiwellin-1-like</fullName>
    </submittedName>
</protein>
<evidence type="ECO:0000256" key="1">
    <source>
        <dbReference type="ARBA" id="ARBA00004613"/>
    </source>
</evidence>
<dbReference type="InterPro" id="IPR036908">
    <property type="entry name" value="RlpA-like_sf"/>
</dbReference>
<dbReference type="OrthoDB" id="406505at2759"/>
<reference evidence="7" key="1">
    <citation type="submission" date="2025-08" db="UniProtKB">
        <authorList>
            <consortium name="RefSeq"/>
        </authorList>
    </citation>
    <scope>IDENTIFICATION</scope>
    <source>
        <tissue evidence="7">Young leaves</tissue>
    </source>
</reference>
<organism evidence="6 7">
    <name type="scientific">Phoenix dactylifera</name>
    <name type="common">Date palm</name>
    <dbReference type="NCBI Taxonomy" id="42345"/>
    <lineage>
        <taxon>Eukaryota</taxon>
        <taxon>Viridiplantae</taxon>
        <taxon>Streptophyta</taxon>
        <taxon>Embryophyta</taxon>
        <taxon>Tracheophyta</taxon>
        <taxon>Spermatophyta</taxon>
        <taxon>Magnoliopsida</taxon>
        <taxon>Liliopsida</taxon>
        <taxon>Arecaceae</taxon>
        <taxon>Coryphoideae</taxon>
        <taxon>Phoeniceae</taxon>
        <taxon>Phoenix</taxon>
    </lineage>
</organism>